<keyword evidence="2" id="KW-1185">Reference proteome</keyword>
<evidence type="ECO:0000313" key="2">
    <source>
        <dbReference type="Proteomes" id="UP001150581"/>
    </source>
</evidence>
<dbReference type="Proteomes" id="UP001150581">
    <property type="component" value="Unassembled WGS sequence"/>
</dbReference>
<sequence length="393" mass="43628">MLARICLLVASVAAVARASDVIFGYLPTWQLDKAAAIDQSKYTHLSLAFAIPDESGSISMENQDAILTNYTSTESTKILVSLGGWTGSKHFSAILKDAKKRSDMAQNMVRWIKDYNFDGWDIDFEYPGRQGDSCHPFDPAQDTKNLLVFVNDLRQRLSDEFPESQKLITLATRFQPFDGPAGPLDNVSAFAAPIDFINIMLYDFNGVWSDSTGPNAPLDFAPGKGLQVSYRSSIQAWIDAGIPPAKINAGLPFYGRTTTAKIDISKEKDMYQPLNKQIPKGDAEDLEEADSSCGGSKAFSGVWKYRNLRSEGVLDSVDSAVSPWIRHFDPETITPWLFNRETMDFISYDDTLSISAKTQHAMDKGLAGVMVWPATNDYDNELLSAIYDTLYQE</sequence>
<name>A0ACC1IBP4_9FUNG</name>
<gene>
    <name evidence="1" type="ORF">LPJ66_006654</name>
</gene>
<organism evidence="1 2">
    <name type="scientific">Kickxella alabastrina</name>
    <dbReference type="NCBI Taxonomy" id="61397"/>
    <lineage>
        <taxon>Eukaryota</taxon>
        <taxon>Fungi</taxon>
        <taxon>Fungi incertae sedis</taxon>
        <taxon>Zoopagomycota</taxon>
        <taxon>Kickxellomycotina</taxon>
        <taxon>Kickxellomycetes</taxon>
        <taxon>Kickxellales</taxon>
        <taxon>Kickxellaceae</taxon>
        <taxon>Kickxella</taxon>
    </lineage>
</organism>
<proteinExistence type="predicted"/>
<reference evidence="1" key="1">
    <citation type="submission" date="2022-07" db="EMBL/GenBank/DDBJ databases">
        <title>Phylogenomic reconstructions and comparative analyses of Kickxellomycotina fungi.</title>
        <authorList>
            <person name="Reynolds N.K."/>
            <person name="Stajich J.E."/>
            <person name="Barry K."/>
            <person name="Grigoriev I.V."/>
            <person name="Crous P."/>
            <person name="Smith M.E."/>
        </authorList>
    </citation>
    <scope>NUCLEOTIDE SEQUENCE</scope>
    <source>
        <strain evidence="1">Benny 63K</strain>
    </source>
</reference>
<protein>
    <submittedName>
        <fullName evidence="1">Uncharacterized protein</fullName>
    </submittedName>
</protein>
<accession>A0ACC1IBP4</accession>
<comment type="caution">
    <text evidence="1">The sequence shown here is derived from an EMBL/GenBank/DDBJ whole genome shotgun (WGS) entry which is preliminary data.</text>
</comment>
<evidence type="ECO:0000313" key="1">
    <source>
        <dbReference type="EMBL" id="KAJ1891909.1"/>
    </source>
</evidence>
<dbReference type="EMBL" id="JANBPG010001080">
    <property type="protein sequence ID" value="KAJ1891909.1"/>
    <property type="molecule type" value="Genomic_DNA"/>
</dbReference>